<feature type="domain" description="Leucine-rich repeat-containing N-terminal plant-type" evidence="9">
    <location>
        <begin position="34"/>
        <end position="71"/>
    </location>
</feature>
<feature type="domain" description="Disease resistance R13L4/SHOC-2-like LRR" evidence="10">
    <location>
        <begin position="93"/>
        <end position="258"/>
    </location>
</feature>
<dbReference type="PRINTS" id="PR00019">
    <property type="entry name" value="LEURICHRPT"/>
</dbReference>
<accession>A0A9R0HRZ9</accession>
<reference evidence="11" key="1">
    <citation type="journal article" date="2021" name="Nat. Commun.">
        <title>Genomic analyses provide insights into spinach domestication and the genetic basis of agronomic traits.</title>
        <authorList>
            <person name="Cai X."/>
            <person name="Sun X."/>
            <person name="Xu C."/>
            <person name="Sun H."/>
            <person name="Wang X."/>
            <person name="Ge C."/>
            <person name="Zhang Z."/>
            <person name="Wang Q."/>
            <person name="Fei Z."/>
            <person name="Jiao C."/>
            <person name="Wang Q."/>
        </authorList>
    </citation>
    <scope>NUCLEOTIDE SEQUENCE [LARGE SCALE GENOMIC DNA]</scope>
    <source>
        <strain evidence="11">cv. Varoflay</strain>
    </source>
</reference>
<keyword evidence="5" id="KW-0677">Repeat</keyword>
<dbReference type="GO" id="GO:0016020">
    <property type="term" value="C:membrane"/>
    <property type="evidence" value="ECO:0007669"/>
    <property type="project" value="UniProtKB-SubCell"/>
</dbReference>
<evidence type="ECO:0000256" key="4">
    <source>
        <dbReference type="ARBA" id="ARBA00022729"/>
    </source>
</evidence>
<dbReference type="GeneID" id="110775615"/>
<proteinExistence type="predicted"/>
<dbReference type="AlphaFoldDB" id="A0A9R0HRZ9"/>
<keyword evidence="7" id="KW-0325">Glycoprotein</keyword>
<dbReference type="InterPro" id="IPR013210">
    <property type="entry name" value="LRR_N_plant-typ"/>
</dbReference>
<dbReference type="FunFam" id="3.80.10.10:FF:000400">
    <property type="entry name" value="Nuclear pore complex protein NUP107"/>
    <property type="match status" value="1"/>
</dbReference>
<organism evidence="11 12">
    <name type="scientific">Spinacia oleracea</name>
    <name type="common">Spinach</name>
    <dbReference type="NCBI Taxonomy" id="3562"/>
    <lineage>
        <taxon>Eukaryota</taxon>
        <taxon>Viridiplantae</taxon>
        <taxon>Streptophyta</taxon>
        <taxon>Embryophyta</taxon>
        <taxon>Tracheophyta</taxon>
        <taxon>Spermatophyta</taxon>
        <taxon>Magnoliopsida</taxon>
        <taxon>eudicotyledons</taxon>
        <taxon>Gunneridae</taxon>
        <taxon>Pentapetalae</taxon>
        <taxon>Caryophyllales</taxon>
        <taxon>Chenopodiaceae</taxon>
        <taxon>Chenopodioideae</taxon>
        <taxon>Anserineae</taxon>
        <taxon>Spinacia</taxon>
    </lineage>
</organism>
<keyword evidence="6" id="KW-0472">Membrane</keyword>
<dbReference type="OrthoDB" id="676979at2759"/>
<keyword evidence="4 8" id="KW-0732">Signal</keyword>
<gene>
    <name evidence="12" type="primary">LOC110775615</name>
</gene>
<dbReference type="PANTHER" id="PTHR48059:SF28">
    <property type="entry name" value="POLYGALACTURONASE INHIBITOR 1-LIKE"/>
    <property type="match status" value="1"/>
</dbReference>
<evidence type="ECO:0000256" key="3">
    <source>
        <dbReference type="ARBA" id="ARBA00022614"/>
    </source>
</evidence>
<evidence type="ECO:0000313" key="11">
    <source>
        <dbReference type="Proteomes" id="UP000813463"/>
    </source>
</evidence>
<dbReference type="KEGG" id="soe:110775615"/>
<dbReference type="InterPro" id="IPR055414">
    <property type="entry name" value="LRR_R13L4/SHOC2-like"/>
</dbReference>
<evidence type="ECO:0000256" key="1">
    <source>
        <dbReference type="ARBA" id="ARBA00004196"/>
    </source>
</evidence>
<evidence type="ECO:0000256" key="2">
    <source>
        <dbReference type="ARBA" id="ARBA00004370"/>
    </source>
</evidence>
<protein>
    <submittedName>
        <fullName evidence="12">Polygalacturonase inhibitor 2</fullName>
    </submittedName>
</protein>
<evidence type="ECO:0000313" key="12">
    <source>
        <dbReference type="RefSeq" id="XP_021835917.1"/>
    </source>
</evidence>
<reference evidence="12" key="2">
    <citation type="submission" date="2025-08" db="UniProtKB">
        <authorList>
            <consortium name="RefSeq"/>
        </authorList>
    </citation>
    <scope>IDENTIFICATION</scope>
    <source>
        <tissue evidence="12">Leaf</tissue>
    </source>
</reference>
<dbReference type="Proteomes" id="UP000813463">
    <property type="component" value="Chromosome 1"/>
</dbReference>
<feature type="chain" id="PRO_5040464255" evidence="8">
    <location>
        <begin position="26"/>
        <end position="384"/>
    </location>
</feature>
<dbReference type="RefSeq" id="XP_021835917.1">
    <property type="nucleotide sequence ID" value="XM_021980225.2"/>
</dbReference>
<dbReference type="Gene3D" id="3.80.10.10">
    <property type="entry name" value="Ribonuclease Inhibitor"/>
    <property type="match status" value="3"/>
</dbReference>
<sequence length="384" mass="41543">MKMGYNQLIVSLLLLFPLFVDLSNSQASPDLCLPHDKNVLLGVKKALGNPSSLSSWDPNTDCAGWNGIRCNIQGHVVTVIIEDAEDIHGPIPPSLDQLPSITTLYFNRIPNLSGPIPSYIGKLTNLTEFSISGTNVGGPIPEFLGQLTNLNQLDLSSNKFTGSVPNSFGQLKSLTNLDLSSNLLTGPIPDVLAQLTNIQLLTLSSNKFSGQIPDFIPKKLKNLVVIQLNFNSLSGSIPVSLGLMPKIQTIALAGNQFKGLVPKSLARGNLNFLYLSQNKLTGDASFLFEKGNTNILILEVGDNLLKFDFTNVDLAPSLSRMNISHNMIYGSLPKGFGRLTPDSIDVSYNQLCGPIPNGRRFKRVDPVIFAHNKCLCGGPFPGCK</sequence>
<keyword evidence="3" id="KW-0433">Leucine-rich repeat</keyword>
<name>A0A9R0HRZ9_SPIOL</name>
<evidence type="ECO:0000256" key="7">
    <source>
        <dbReference type="ARBA" id="ARBA00023180"/>
    </source>
</evidence>
<dbReference type="FunFam" id="3.80.10.10:FF:000041">
    <property type="entry name" value="LRR receptor-like serine/threonine-protein kinase ERECTA"/>
    <property type="match status" value="1"/>
</dbReference>
<evidence type="ECO:0000256" key="8">
    <source>
        <dbReference type="SAM" id="SignalP"/>
    </source>
</evidence>
<evidence type="ECO:0000259" key="9">
    <source>
        <dbReference type="Pfam" id="PF08263"/>
    </source>
</evidence>
<dbReference type="InterPro" id="IPR051848">
    <property type="entry name" value="PGIP"/>
</dbReference>
<dbReference type="PANTHER" id="PTHR48059">
    <property type="entry name" value="POLYGALACTURONASE INHIBITOR 1"/>
    <property type="match status" value="1"/>
</dbReference>
<dbReference type="Pfam" id="PF08263">
    <property type="entry name" value="LRRNT_2"/>
    <property type="match status" value="1"/>
</dbReference>
<evidence type="ECO:0000256" key="5">
    <source>
        <dbReference type="ARBA" id="ARBA00022737"/>
    </source>
</evidence>
<dbReference type="InterPro" id="IPR032675">
    <property type="entry name" value="LRR_dom_sf"/>
</dbReference>
<comment type="subcellular location">
    <subcellularLocation>
        <location evidence="1">Cell envelope</location>
    </subcellularLocation>
    <subcellularLocation>
        <location evidence="2">Membrane</location>
    </subcellularLocation>
</comment>
<keyword evidence="11" id="KW-1185">Reference proteome</keyword>
<evidence type="ECO:0000256" key="6">
    <source>
        <dbReference type="ARBA" id="ARBA00023136"/>
    </source>
</evidence>
<dbReference type="Pfam" id="PF23598">
    <property type="entry name" value="LRR_14"/>
    <property type="match status" value="1"/>
</dbReference>
<feature type="signal peptide" evidence="8">
    <location>
        <begin position="1"/>
        <end position="25"/>
    </location>
</feature>
<evidence type="ECO:0000259" key="10">
    <source>
        <dbReference type="Pfam" id="PF23598"/>
    </source>
</evidence>
<dbReference type="SUPFAM" id="SSF52058">
    <property type="entry name" value="L domain-like"/>
    <property type="match status" value="1"/>
</dbReference>